<dbReference type="Pfam" id="PF07690">
    <property type="entry name" value="MFS_1"/>
    <property type="match status" value="1"/>
</dbReference>
<feature type="transmembrane region" description="Helical" evidence="7">
    <location>
        <begin position="12"/>
        <end position="31"/>
    </location>
</feature>
<comment type="subcellular location">
    <subcellularLocation>
        <location evidence="1">Cell membrane</location>
        <topology evidence="1">Multi-pass membrane protein</topology>
    </subcellularLocation>
</comment>
<evidence type="ECO:0000313" key="9">
    <source>
        <dbReference type="EMBL" id="EON72103.1"/>
    </source>
</evidence>
<comment type="caution">
    <text evidence="9">The sequence shown here is derived from an EMBL/GenBank/DDBJ whole genome shotgun (WGS) entry which is preliminary data.</text>
</comment>
<dbReference type="InterPro" id="IPR020846">
    <property type="entry name" value="MFS_dom"/>
</dbReference>
<dbReference type="CDD" id="cd17319">
    <property type="entry name" value="MFS_ExuT_GudP_like"/>
    <property type="match status" value="1"/>
</dbReference>
<dbReference type="PANTHER" id="PTHR11662">
    <property type="entry name" value="SOLUTE CARRIER FAMILY 17"/>
    <property type="match status" value="1"/>
</dbReference>
<evidence type="ECO:0000256" key="2">
    <source>
        <dbReference type="ARBA" id="ARBA00022448"/>
    </source>
</evidence>
<dbReference type="GO" id="GO:0022857">
    <property type="term" value="F:transmembrane transporter activity"/>
    <property type="evidence" value="ECO:0007669"/>
    <property type="project" value="InterPro"/>
</dbReference>
<keyword evidence="6 7" id="KW-0472">Membrane</keyword>
<dbReference type="EMBL" id="AQPX01000020">
    <property type="protein sequence ID" value="EON72103.1"/>
    <property type="molecule type" value="Genomic_DNA"/>
</dbReference>
<dbReference type="PIRSF" id="PIRSF002808">
    <property type="entry name" value="Hexose_phosphate_transp"/>
    <property type="match status" value="1"/>
</dbReference>
<dbReference type="RefSeq" id="WP_010859777.1">
    <property type="nucleotide sequence ID" value="NZ_KB933398.1"/>
</dbReference>
<feature type="transmembrane region" description="Helical" evidence="7">
    <location>
        <begin position="381"/>
        <end position="400"/>
    </location>
</feature>
<keyword evidence="5 7" id="KW-1133">Transmembrane helix</keyword>
<dbReference type="PATRIC" id="fig|1285586.5.peg.2906"/>
<evidence type="ECO:0000259" key="8">
    <source>
        <dbReference type="PROSITE" id="PS50850"/>
    </source>
</evidence>
<dbReference type="InterPro" id="IPR000849">
    <property type="entry name" value="Sugar_P_transporter"/>
</dbReference>
<evidence type="ECO:0000256" key="1">
    <source>
        <dbReference type="ARBA" id="ARBA00004651"/>
    </source>
</evidence>
<dbReference type="PANTHER" id="PTHR11662:SF399">
    <property type="entry name" value="FI19708P1-RELATED"/>
    <property type="match status" value="1"/>
</dbReference>
<dbReference type="Gene3D" id="1.20.1250.20">
    <property type="entry name" value="MFS general substrate transporter like domains"/>
    <property type="match status" value="2"/>
</dbReference>
<feature type="transmembrane region" description="Helical" evidence="7">
    <location>
        <begin position="359"/>
        <end position="375"/>
    </location>
</feature>
<feature type="domain" description="Major facilitator superfamily (MFS) profile" evidence="8">
    <location>
        <begin position="14"/>
        <end position="405"/>
    </location>
</feature>
<feature type="transmembrane region" description="Helical" evidence="7">
    <location>
        <begin position="255"/>
        <end position="278"/>
    </location>
</feature>
<organism evidence="9 10">
    <name type="scientific">Lysinibacillus sphaericus OT4b.31</name>
    <dbReference type="NCBI Taxonomy" id="1285586"/>
    <lineage>
        <taxon>Bacteria</taxon>
        <taxon>Bacillati</taxon>
        <taxon>Bacillota</taxon>
        <taxon>Bacilli</taxon>
        <taxon>Bacillales</taxon>
        <taxon>Bacillaceae</taxon>
        <taxon>Lysinibacillus</taxon>
    </lineage>
</organism>
<feature type="transmembrane region" description="Helical" evidence="7">
    <location>
        <begin position="43"/>
        <end position="63"/>
    </location>
</feature>
<accession>R7ZDE3</accession>
<evidence type="ECO:0000313" key="10">
    <source>
        <dbReference type="Proteomes" id="UP000013911"/>
    </source>
</evidence>
<gene>
    <name evidence="9" type="ORF">H131_14203</name>
</gene>
<evidence type="ECO:0000256" key="7">
    <source>
        <dbReference type="SAM" id="Phobius"/>
    </source>
</evidence>
<dbReference type="InterPro" id="IPR036259">
    <property type="entry name" value="MFS_trans_sf"/>
</dbReference>
<keyword evidence="4 7" id="KW-0812">Transmembrane</keyword>
<evidence type="ECO:0000256" key="5">
    <source>
        <dbReference type="ARBA" id="ARBA00022989"/>
    </source>
</evidence>
<protein>
    <submittedName>
        <fullName evidence="9">Glucarate transporter D-glucarate permease</fullName>
    </submittedName>
</protein>
<evidence type="ECO:0000256" key="6">
    <source>
        <dbReference type="ARBA" id="ARBA00023136"/>
    </source>
</evidence>
<evidence type="ECO:0000256" key="4">
    <source>
        <dbReference type="ARBA" id="ARBA00022692"/>
    </source>
</evidence>
<dbReference type="HOGENOM" id="CLU_001265_5_1_9"/>
<dbReference type="OrthoDB" id="9773404at2"/>
<dbReference type="GO" id="GO:0005886">
    <property type="term" value="C:plasma membrane"/>
    <property type="evidence" value="ECO:0007669"/>
    <property type="project" value="UniProtKB-SubCell"/>
</dbReference>
<dbReference type="InterPro" id="IPR011701">
    <property type="entry name" value="MFS"/>
</dbReference>
<feature type="transmembrane region" description="Helical" evidence="7">
    <location>
        <begin position="221"/>
        <end position="243"/>
    </location>
</feature>
<sequence>MVTNDITKKSRNLILGLLFLGWSLGNLDRYIMNYAVVSITDDLSLDASSTGVILSAFFLGYAIMQIPGGWLADKFGAKKILLLSVIMWSIFTGLTAIAWSLVTMIVIRFLFGIGEGGFQPSSSKIIATIFPREERGRAMSIMLTSAGIMSLIVPLLSAYMLGTIGWRMMFIIIGAIGAIIAFLYWKYIKLPEDTVASTGNVENKVSATNKVNFKELFKTPLMWNLIIAYFCIYAVNWGLVSWIPTYLQKNRGLDLMSIGWAQTIPAITTIIGVYGSGYIIDKLPRGMDKILGSISCAIIGLLLYLMFTAETVTMFIGYQTMVSIFIAFVITLLPAIVLKKLPSSITGSAMGVANTGGQLAGFVTPMAIGFMVDAFDGSFDAAFWMLIAFAVICIIALLTLNDQKGNLLNSENNTVA</sequence>
<keyword evidence="3" id="KW-1003">Cell membrane</keyword>
<dbReference type="SUPFAM" id="SSF103473">
    <property type="entry name" value="MFS general substrate transporter"/>
    <property type="match status" value="1"/>
</dbReference>
<feature type="transmembrane region" description="Helical" evidence="7">
    <location>
        <begin position="315"/>
        <end position="338"/>
    </location>
</feature>
<feature type="transmembrane region" description="Helical" evidence="7">
    <location>
        <begin position="290"/>
        <end position="309"/>
    </location>
</feature>
<name>R7ZDE3_LYSSH</name>
<dbReference type="Proteomes" id="UP000013911">
    <property type="component" value="Unassembled WGS sequence"/>
</dbReference>
<dbReference type="AlphaFoldDB" id="R7ZDE3"/>
<dbReference type="eggNOG" id="COG2271">
    <property type="taxonomic scope" value="Bacteria"/>
</dbReference>
<dbReference type="PROSITE" id="PS50850">
    <property type="entry name" value="MFS"/>
    <property type="match status" value="1"/>
</dbReference>
<feature type="transmembrane region" description="Helical" evidence="7">
    <location>
        <begin position="166"/>
        <end position="185"/>
    </location>
</feature>
<reference evidence="9 10" key="1">
    <citation type="submission" date="2013-04" db="EMBL/GenBank/DDBJ databases">
        <title>Draft genome of the heavy metal tolerant bacterium Lysinibacillus sphaericus strain OT4b.31.</title>
        <authorList>
            <person name="Pena-Montenegro T.D."/>
            <person name="Dussan J."/>
        </authorList>
    </citation>
    <scope>NUCLEOTIDE SEQUENCE [LARGE SCALE GENOMIC DNA]</scope>
    <source>
        <strain evidence="9 10">OT4b.31</strain>
    </source>
</reference>
<proteinExistence type="predicted"/>
<keyword evidence="2" id="KW-0813">Transport</keyword>
<dbReference type="InterPro" id="IPR050382">
    <property type="entry name" value="MFS_Na/Anion_cotransporter"/>
</dbReference>
<evidence type="ECO:0000256" key="3">
    <source>
        <dbReference type="ARBA" id="ARBA00022475"/>
    </source>
</evidence>